<dbReference type="InterPro" id="IPR029060">
    <property type="entry name" value="PIN-like_dom_sf"/>
</dbReference>
<evidence type="ECO:0000313" key="1">
    <source>
        <dbReference type="EMBL" id="CAA9466830.1"/>
    </source>
</evidence>
<dbReference type="SUPFAM" id="SSF88723">
    <property type="entry name" value="PIN domain-like"/>
    <property type="match status" value="1"/>
</dbReference>
<evidence type="ECO:0008006" key="2">
    <source>
        <dbReference type="Google" id="ProtNLM"/>
    </source>
</evidence>
<organism evidence="1">
    <name type="scientific">uncultured Rubrobacteraceae bacterium</name>
    <dbReference type="NCBI Taxonomy" id="349277"/>
    <lineage>
        <taxon>Bacteria</taxon>
        <taxon>Bacillati</taxon>
        <taxon>Actinomycetota</taxon>
        <taxon>Rubrobacteria</taxon>
        <taxon>Rubrobacterales</taxon>
        <taxon>Rubrobacteraceae</taxon>
        <taxon>environmental samples</taxon>
    </lineage>
</organism>
<accession>A0A6J4R807</accession>
<proteinExistence type="predicted"/>
<dbReference type="EMBL" id="CADCVH010000098">
    <property type="protein sequence ID" value="CAA9466830.1"/>
    <property type="molecule type" value="Genomic_DNA"/>
</dbReference>
<dbReference type="AlphaFoldDB" id="A0A6J4R807"/>
<gene>
    <name evidence="1" type="ORF">AVDCRST_MAG02-3201</name>
</gene>
<reference evidence="1" key="1">
    <citation type="submission" date="2020-02" db="EMBL/GenBank/DDBJ databases">
        <authorList>
            <person name="Meier V. D."/>
        </authorList>
    </citation>
    <scope>NUCLEOTIDE SEQUENCE</scope>
    <source>
        <strain evidence="1">AVDCRST_MAG02</strain>
    </source>
</reference>
<dbReference type="CDD" id="cd09874">
    <property type="entry name" value="PIN_MT3492-like"/>
    <property type="match status" value="1"/>
</dbReference>
<protein>
    <recommendedName>
        <fullName evidence="2">PIN domain-containing protein</fullName>
    </recommendedName>
</protein>
<name>A0A6J4R807_9ACTN</name>
<sequence length="144" mass="16125">MRFWDSSAVVPPLSRQVPSTVVGDLLREDAGVTVRWGTWAECAVAISRLKRGGEMDEESEDAARNRLNRLADEWVEVDPVNDLRLLSSFVSKDHPLKAADCFQLAAALRWCEGDVDGSGFVCLDDRLRKAARDEGFVVLPMEYR</sequence>
<dbReference type="Gene3D" id="3.40.50.1010">
    <property type="entry name" value="5'-nuclease"/>
    <property type="match status" value="1"/>
</dbReference>